<organism evidence="1 2">
    <name type="scientific">Acrocarpospora pleiomorpha</name>
    <dbReference type="NCBI Taxonomy" id="90975"/>
    <lineage>
        <taxon>Bacteria</taxon>
        <taxon>Bacillati</taxon>
        <taxon>Actinomycetota</taxon>
        <taxon>Actinomycetes</taxon>
        <taxon>Streptosporangiales</taxon>
        <taxon>Streptosporangiaceae</taxon>
        <taxon>Acrocarpospora</taxon>
    </lineage>
</organism>
<dbReference type="Proteomes" id="UP000377595">
    <property type="component" value="Unassembled WGS sequence"/>
</dbReference>
<gene>
    <name evidence="1" type="ORF">Aple_059110</name>
</gene>
<name>A0A5M3XPT6_9ACTN</name>
<protein>
    <submittedName>
        <fullName evidence="1">Uncharacterized protein</fullName>
    </submittedName>
</protein>
<evidence type="ECO:0000313" key="2">
    <source>
        <dbReference type="Proteomes" id="UP000377595"/>
    </source>
</evidence>
<proteinExistence type="predicted"/>
<sequence length="65" mass="7338">MRQACYKSRVSLPSAKSQIEQLGKRLVQSDVPTEEDLSSLGTLNLLVIYDRSAGRLLREEFPQSE</sequence>
<comment type="caution">
    <text evidence="1">The sequence shown here is derived from an EMBL/GenBank/DDBJ whole genome shotgun (WGS) entry which is preliminary data.</text>
</comment>
<dbReference type="AlphaFoldDB" id="A0A5M3XPT6"/>
<accession>A0A5M3XPT6</accession>
<evidence type="ECO:0000313" key="1">
    <source>
        <dbReference type="EMBL" id="GES23012.1"/>
    </source>
</evidence>
<keyword evidence="2" id="KW-1185">Reference proteome</keyword>
<reference evidence="1 2" key="1">
    <citation type="submission" date="2019-10" db="EMBL/GenBank/DDBJ databases">
        <title>Whole genome shotgun sequence of Acrocarpospora pleiomorpha NBRC 16267.</title>
        <authorList>
            <person name="Ichikawa N."/>
            <person name="Kimura A."/>
            <person name="Kitahashi Y."/>
            <person name="Komaki H."/>
            <person name="Oguchi A."/>
        </authorList>
    </citation>
    <scope>NUCLEOTIDE SEQUENCE [LARGE SCALE GENOMIC DNA]</scope>
    <source>
        <strain evidence="1 2">NBRC 16267</strain>
    </source>
</reference>
<dbReference type="EMBL" id="BLAF01000037">
    <property type="protein sequence ID" value="GES23012.1"/>
    <property type="molecule type" value="Genomic_DNA"/>
</dbReference>